<dbReference type="Gene3D" id="1.10.287.950">
    <property type="entry name" value="Methyl-accepting chemotaxis protein"/>
    <property type="match status" value="1"/>
</dbReference>
<dbReference type="Pfam" id="PF00015">
    <property type="entry name" value="MCPsignal"/>
    <property type="match status" value="1"/>
</dbReference>
<evidence type="ECO:0000256" key="4">
    <source>
        <dbReference type="PROSITE-ProRule" id="PRU00284"/>
    </source>
</evidence>
<dbReference type="SMART" id="SM00304">
    <property type="entry name" value="HAMP"/>
    <property type="match status" value="1"/>
</dbReference>
<dbReference type="GO" id="GO:0004888">
    <property type="term" value="F:transmembrane signaling receptor activity"/>
    <property type="evidence" value="ECO:0007669"/>
    <property type="project" value="InterPro"/>
</dbReference>
<evidence type="ECO:0000256" key="2">
    <source>
        <dbReference type="ARBA" id="ARBA00022481"/>
    </source>
</evidence>
<keyword evidence="2" id="KW-0488">Methylation</keyword>
<feature type="region of interest" description="Disordered" evidence="6">
    <location>
        <begin position="525"/>
        <end position="604"/>
    </location>
</feature>
<reference evidence="10 11" key="1">
    <citation type="journal article" date="2007" name="Int. J. Syst. Evol. Microbiol.">
        <title>Description of Pelomonas aquatica sp. nov. and Pelomonas puraquae sp. nov., isolated from industrial and haemodialysis water.</title>
        <authorList>
            <person name="Gomila M."/>
            <person name="Bowien B."/>
            <person name="Falsen E."/>
            <person name="Moore E.R."/>
            <person name="Lalucat J."/>
        </authorList>
    </citation>
    <scope>NUCLEOTIDE SEQUENCE [LARGE SCALE GENOMIC DNA]</scope>
    <source>
        <strain evidence="10 11">CCUG 52769</strain>
    </source>
</reference>
<dbReference type="GO" id="GO:0005886">
    <property type="term" value="C:plasma membrane"/>
    <property type="evidence" value="ECO:0007669"/>
    <property type="project" value="TreeGrafter"/>
</dbReference>
<evidence type="ECO:0000256" key="5">
    <source>
        <dbReference type="SAM" id="Coils"/>
    </source>
</evidence>
<feature type="domain" description="HAMP" evidence="9">
    <location>
        <begin position="218"/>
        <end position="270"/>
    </location>
</feature>
<evidence type="ECO:0000256" key="3">
    <source>
        <dbReference type="ARBA" id="ARBA00029447"/>
    </source>
</evidence>
<evidence type="ECO:0000313" key="10">
    <source>
        <dbReference type="EMBL" id="OWR02850.1"/>
    </source>
</evidence>
<dbReference type="SUPFAM" id="SSF58104">
    <property type="entry name" value="Methyl-accepting chemotaxis protein (MCP) signaling domain"/>
    <property type="match status" value="1"/>
</dbReference>
<dbReference type="GO" id="GO:0007165">
    <property type="term" value="P:signal transduction"/>
    <property type="evidence" value="ECO:0007669"/>
    <property type="project" value="UniProtKB-KW"/>
</dbReference>
<feature type="coiled-coil region" evidence="5">
    <location>
        <begin position="301"/>
        <end position="328"/>
    </location>
</feature>
<keyword evidence="11" id="KW-1185">Reference proteome</keyword>
<dbReference type="GO" id="GO:0006935">
    <property type="term" value="P:chemotaxis"/>
    <property type="evidence" value="ECO:0007669"/>
    <property type="project" value="InterPro"/>
</dbReference>
<dbReference type="InterPro" id="IPR024478">
    <property type="entry name" value="HlyB_4HB_MCP"/>
</dbReference>
<keyword evidence="7" id="KW-0812">Transmembrane</keyword>
<evidence type="ECO:0000256" key="1">
    <source>
        <dbReference type="ARBA" id="ARBA00004370"/>
    </source>
</evidence>
<organism evidence="10 11">
    <name type="scientific">Roseateles puraquae</name>
    <dbReference type="NCBI Taxonomy" id="431059"/>
    <lineage>
        <taxon>Bacteria</taxon>
        <taxon>Pseudomonadati</taxon>
        <taxon>Pseudomonadota</taxon>
        <taxon>Betaproteobacteria</taxon>
        <taxon>Burkholderiales</taxon>
        <taxon>Sphaerotilaceae</taxon>
        <taxon>Roseateles</taxon>
    </lineage>
</organism>
<dbReference type="Pfam" id="PF00672">
    <property type="entry name" value="HAMP"/>
    <property type="match status" value="1"/>
</dbReference>
<keyword evidence="7" id="KW-0472">Membrane</keyword>
<evidence type="ECO:0000259" key="8">
    <source>
        <dbReference type="PROSITE" id="PS50111"/>
    </source>
</evidence>
<dbReference type="InterPro" id="IPR003660">
    <property type="entry name" value="HAMP_dom"/>
</dbReference>
<comment type="similarity">
    <text evidence="3">Belongs to the methyl-accepting chemotaxis (MCP) protein family.</text>
</comment>
<dbReference type="InterPro" id="IPR051310">
    <property type="entry name" value="MCP_chemotaxis"/>
</dbReference>
<dbReference type="PANTHER" id="PTHR43531">
    <property type="entry name" value="PROTEIN ICFG"/>
    <property type="match status" value="1"/>
</dbReference>
<feature type="compositionally biased region" description="Low complexity" evidence="6">
    <location>
        <begin position="525"/>
        <end position="555"/>
    </location>
</feature>
<dbReference type="RefSeq" id="WP_088484738.1">
    <property type="nucleotide sequence ID" value="NZ_NISI01000007.1"/>
</dbReference>
<dbReference type="PRINTS" id="PR00260">
    <property type="entry name" value="CHEMTRNSDUCR"/>
</dbReference>
<gene>
    <name evidence="10" type="ORF">CDO81_18705</name>
</gene>
<accession>A0A254N519</accession>
<name>A0A254N519_9BURK</name>
<evidence type="ECO:0000256" key="7">
    <source>
        <dbReference type="SAM" id="Phobius"/>
    </source>
</evidence>
<evidence type="ECO:0000256" key="6">
    <source>
        <dbReference type="SAM" id="MobiDB-lite"/>
    </source>
</evidence>
<keyword evidence="7" id="KW-1133">Transmembrane helix</keyword>
<keyword evidence="4" id="KW-0807">Transducer</keyword>
<proteinExistence type="inferred from homology"/>
<dbReference type="SMART" id="SM00283">
    <property type="entry name" value="MA"/>
    <property type="match status" value="1"/>
</dbReference>
<dbReference type="InterPro" id="IPR004090">
    <property type="entry name" value="Chemotax_Me-accpt_rcpt"/>
</dbReference>
<feature type="transmembrane region" description="Helical" evidence="7">
    <location>
        <begin position="194"/>
        <end position="216"/>
    </location>
</feature>
<dbReference type="CDD" id="cd11386">
    <property type="entry name" value="MCP_signal"/>
    <property type="match status" value="1"/>
</dbReference>
<dbReference type="FunFam" id="1.10.287.950:FF:000001">
    <property type="entry name" value="Methyl-accepting chemotaxis sensory transducer"/>
    <property type="match status" value="1"/>
</dbReference>
<dbReference type="AlphaFoldDB" id="A0A254N519"/>
<protein>
    <submittedName>
        <fullName evidence="10">Methyl-accepting chemotaxis protein</fullName>
    </submittedName>
</protein>
<evidence type="ECO:0000259" key="9">
    <source>
        <dbReference type="PROSITE" id="PS50885"/>
    </source>
</evidence>
<feature type="domain" description="Methyl-accepting transducer" evidence="8">
    <location>
        <begin position="275"/>
        <end position="504"/>
    </location>
</feature>
<dbReference type="CDD" id="cd06225">
    <property type="entry name" value="HAMP"/>
    <property type="match status" value="1"/>
</dbReference>
<dbReference type="Pfam" id="PF12729">
    <property type="entry name" value="4HB_MCP_1"/>
    <property type="match status" value="1"/>
</dbReference>
<dbReference type="EMBL" id="NISI01000007">
    <property type="protein sequence ID" value="OWR02850.1"/>
    <property type="molecule type" value="Genomic_DNA"/>
</dbReference>
<evidence type="ECO:0000313" key="11">
    <source>
        <dbReference type="Proteomes" id="UP000197446"/>
    </source>
</evidence>
<dbReference type="InterPro" id="IPR004089">
    <property type="entry name" value="MCPsignal_dom"/>
</dbReference>
<dbReference type="PROSITE" id="PS50111">
    <property type="entry name" value="CHEMOTAXIS_TRANSDUC_2"/>
    <property type="match status" value="1"/>
</dbReference>
<comment type="caution">
    <text evidence="10">The sequence shown here is derived from an EMBL/GenBank/DDBJ whole genome shotgun (WGS) entry which is preliminary data.</text>
</comment>
<keyword evidence="5" id="KW-0175">Coiled coil</keyword>
<comment type="subcellular location">
    <subcellularLocation>
        <location evidence="1">Membrane</location>
    </subcellularLocation>
</comment>
<dbReference type="PROSITE" id="PS50885">
    <property type="entry name" value="HAMP"/>
    <property type="match status" value="1"/>
</dbReference>
<dbReference type="Proteomes" id="UP000197446">
    <property type="component" value="Unassembled WGS sequence"/>
</dbReference>
<dbReference type="PANTHER" id="PTHR43531:SF14">
    <property type="entry name" value="METHYL-ACCEPTING CHEMOTAXIS PROTEIN I-RELATED"/>
    <property type="match status" value="1"/>
</dbReference>
<sequence length="604" mass="62899">MAFLNNLRVGVRLGLAFALLLALLLAMAGTGALLAKSINYYADYYSTDIVPSLRIVRGIDSAISDARRLEQQHLLTDDDKEKKTLADRIAKARVEFDQSIKNYEPLVSDDRDGAFLKKVAEGGRAYFEVSAKVLKTSDESAADPTQATAAKVMTFGPARDTYRAVRDDIQKWWTYNEEVASEATAAAAAAYKRVLGIFAVACVVGLAVGIAAAFTITRSITQPLAQASVAVKAVAGGDLTQRLQSRSRDELGQLLSMLDDMTQNLARMVSGVRQGCDQLNVAAAEIAQGNADLSARTESQASSLEETAASVEEMASQIKANADNARQADQLAHHASEVAGAGGVAVGQVVETMDAISASSRKIGDIIGTIDGIAFQTNILALNAAVEAARAGEQGRGFAVVAGEVRLLAQRSAEAAKEIKSLIGDSVTKVESGSSQVLAARETIGQMVNEVRKVTDLVGEITVSSREQSEGVGQINAAVSQLDQATQQNAALVEQTAAAAESMRMQTAKLAEAVAAFRVDASLAPATPRSSPAPRQAAPAPAPKPKASASAAPTAPRNPVKAAGAPGPSALKPAPAKAESVMAPPAPRPAPAPTASAEGDWETF</sequence>